<feature type="transmembrane region" description="Helical" evidence="9">
    <location>
        <begin position="274"/>
        <end position="296"/>
    </location>
</feature>
<evidence type="ECO:0000256" key="9">
    <source>
        <dbReference type="SAM" id="Phobius"/>
    </source>
</evidence>
<dbReference type="InterPro" id="IPR004667">
    <property type="entry name" value="ADP_ATP_car_bac_type"/>
</dbReference>
<dbReference type="SUPFAM" id="SSF103473">
    <property type="entry name" value="MFS general substrate transporter"/>
    <property type="match status" value="1"/>
</dbReference>
<feature type="transmembrane region" description="Helical" evidence="9">
    <location>
        <begin position="395"/>
        <end position="414"/>
    </location>
</feature>
<dbReference type="PROSITE" id="PS50042">
    <property type="entry name" value="CNMP_BINDING_3"/>
    <property type="match status" value="1"/>
</dbReference>
<evidence type="ECO:0000256" key="7">
    <source>
        <dbReference type="ARBA" id="ARBA00022989"/>
    </source>
</evidence>
<feature type="transmembrane region" description="Helical" evidence="9">
    <location>
        <begin position="14"/>
        <end position="34"/>
    </location>
</feature>
<dbReference type="GO" id="GO:0016020">
    <property type="term" value="C:membrane"/>
    <property type="evidence" value="ECO:0007669"/>
    <property type="project" value="UniProtKB-SubCell"/>
</dbReference>
<feature type="transmembrane region" description="Helical" evidence="9">
    <location>
        <begin position="232"/>
        <end position="254"/>
    </location>
</feature>
<comment type="similarity">
    <text evidence="2">Belongs to the ADP/ATP translocase tlc family.</text>
</comment>
<proteinExistence type="inferred from homology"/>
<dbReference type="PROSITE" id="PS00889">
    <property type="entry name" value="CNMP_BINDING_2"/>
    <property type="match status" value="1"/>
</dbReference>
<dbReference type="Pfam" id="PF03219">
    <property type="entry name" value="TLC"/>
    <property type="match status" value="1"/>
</dbReference>
<evidence type="ECO:0000256" key="5">
    <source>
        <dbReference type="ARBA" id="ARBA00022741"/>
    </source>
</evidence>
<evidence type="ECO:0000256" key="8">
    <source>
        <dbReference type="ARBA" id="ARBA00023136"/>
    </source>
</evidence>
<dbReference type="GO" id="GO:0005471">
    <property type="term" value="F:ATP:ADP antiporter activity"/>
    <property type="evidence" value="ECO:0007669"/>
    <property type="project" value="InterPro"/>
</dbReference>
<evidence type="ECO:0000259" key="10">
    <source>
        <dbReference type="PROSITE" id="PS50042"/>
    </source>
</evidence>
<dbReference type="PANTHER" id="PTHR31187">
    <property type="match status" value="1"/>
</dbReference>
<keyword evidence="7 9" id="KW-1133">Transmembrane helix</keyword>
<comment type="subcellular location">
    <subcellularLocation>
        <location evidence="1">Membrane</location>
        <topology evidence="1">Multi-pass membrane protein</topology>
    </subcellularLocation>
</comment>
<dbReference type="SUPFAM" id="SSF48371">
    <property type="entry name" value="ARM repeat"/>
    <property type="match status" value="1"/>
</dbReference>
<dbReference type="InterPro" id="IPR000595">
    <property type="entry name" value="cNMP-bd_dom"/>
</dbReference>
<accession>A0A381YZU3</accession>
<dbReference type="InterPro" id="IPR018488">
    <property type="entry name" value="cNMP-bd_CS"/>
</dbReference>
<dbReference type="InterPro" id="IPR016024">
    <property type="entry name" value="ARM-type_fold"/>
</dbReference>
<organism evidence="11">
    <name type="scientific">marine metagenome</name>
    <dbReference type="NCBI Taxonomy" id="408172"/>
    <lineage>
        <taxon>unclassified sequences</taxon>
        <taxon>metagenomes</taxon>
        <taxon>ecological metagenomes</taxon>
    </lineage>
</organism>
<evidence type="ECO:0000313" key="11">
    <source>
        <dbReference type="EMBL" id="SVA82535.1"/>
    </source>
</evidence>
<sequence length="1074" mass="121881">LKLIQIKKDERKQVFILFVQFFAVVATSITGGSARDAFFLNLFDRSYLPLMFVAIAITMVIVINIYKRVTAGKDIIQVMTIGGVFFATILFIIQISLSRLFTMFTAGQSIVDLPEKWLIPILFVFMEVIVSLSILQFWMLAGEVFDARQAKRLFSILGAGGSVAGILAGYSLKPFVKTFGSEKLLYLTIFFIGLYVIMGILIKNYRKSDDKQKKGKPKESTKDQVKFKFDPYLKSIAILIGLAAFISKIIDYQFKMTAVQAFPMQDDLVSFFGTYYMATGAATIFMQFIITGIVLARFGILIGLLFLPISLALGSSGFLMIPILAAVFMAKFSDQVFKFSINSVAQEILWLPVPKERKKEAKPVIDSSIRATLEGVVGILIFILVQFKFVPTDKLHYLSVIALTGIIFWVWNSFRLQNGYVKTLMNAIEKRQLNLEDVEFDITDNHIIQTIDKTLLDEDEFKQLFGLDLIKTMPLDPWKNTLVELFNNGSINVKKEVLEIAAIKPTIIPDELIIEAATNSEKIKSDAINVAGRRKLVEVSDELYQNLSSSNLQIKSASACSLLKMKLHTKKSKDVLQKLLNSKDEKNITAALEFLDEPMGIMNDDKLINFLNHNSHKVREGSLRIASKRKNPELLNHIIGNLAHPKSAMQARLALGGFEEELVLHKLDKILFVEDNEFPIRMGIIRCLKQYKNENSLNILQKGLDETYLIILREVTNSLISVARGYPASEDFIHKIEISLENIAQKVYQLVLFLDSLPDDENCFLIRDHINSDIKKLIRIILKLGIMHNPNTPIETYIQYVANQDPELMPYVLELVDSTFSSGNRKLTMPLIDADISEVQSGKDLFMNLLVDFDDLILFWIHGEHKWKTAIALNYIIKSKRQDLLKKVDWGKIQNTIFIDQLFNQIEDHSGKIKEIIPLKMFNFKKENNMYSILEKTIILKSVELFKNIPGDVLTRIAQISEEIHNVEEKLMFSEGDYGDSMFIVVDGNVRIHKGEHHIVTLGKSTVLGEMSLLDQETRSADATAEAETTLLKIEQDGFYELMAGNSEIMQQIIKMLSGRLRETNTKLQEALKN</sequence>
<dbReference type="InterPro" id="IPR014710">
    <property type="entry name" value="RmlC-like_jellyroll"/>
</dbReference>
<feature type="transmembrane region" description="Helical" evidence="9">
    <location>
        <begin position="46"/>
        <end position="66"/>
    </location>
</feature>
<keyword evidence="5" id="KW-0547">Nucleotide-binding</keyword>
<reference evidence="11" key="1">
    <citation type="submission" date="2018-05" db="EMBL/GenBank/DDBJ databases">
        <authorList>
            <person name="Lanie J.A."/>
            <person name="Ng W.-L."/>
            <person name="Kazmierczak K.M."/>
            <person name="Andrzejewski T.M."/>
            <person name="Davidsen T.M."/>
            <person name="Wayne K.J."/>
            <person name="Tettelin H."/>
            <person name="Glass J.I."/>
            <person name="Rusch D."/>
            <person name="Podicherti R."/>
            <person name="Tsui H.-C.T."/>
            <person name="Winkler M.E."/>
        </authorList>
    </citation>
    <scope>NUCLEOTIDE SEQUENCE</scope>
</reference>
<dbReference type="PANTHER" id="PTHR31187:SF1">
    <property type="entry name" value="ADP,ATP CARRIER PROTEIN 1"/>
    <property type="match status" value="1"/>
</dbReference>
<evidence type="ECO:0000256" key="2">
    <source>
        <dbReference type="ARBA" id="ARBA00007127"/>
    </source>
</evidence>
<dbReference type="AlphaFoldDB" id="A0A381YZU3"/>
<evidence type="ECO:0000256" key="1">
    <source>
        <dbReference type="ARBA" id="ARBA00004141"/>
    </source>
</evidence>
<feature type="transmembrane region" description="Helical" evidence="9">
    <location>
        <begin position="153"/>
        <end position="172"/>
    </location>
</feature>
<dbReference type="SMART" id="SM00100">
    <property type="entry name" value="cNMP"/>
    <property type="match status" value="1"/>
</dbReference>
<dbReference type="InterPro" id="IPR018490">
    <property type="entry name" value="cNMP-bd_dom_sf"/>
</dbReference>
<feature type="transmembrane region" description="Helical" evidence="9">
    <location>
        <begin position="117"/>
        <end position="141"/>
    </location>
</feature>
<keyword evidence="6" id="KW-0067">ATP-binding</keyword>
<feature type="domain" description="Cyclic nucleotide-binding" evidence="10">
    <location>
        <begin position="945"/>
        <end position="1060"/>
    </location>
</feature>
<protein>
    <recommendedName>
        <fullName evidence="10">Cyclic nucleotide-binding domain-containing protein</fullName>
    </recommendedName>
</protein>
<feature type="non-terminal residue" evidence="11">
    <location>
        <position position="1"/>
    </location>
</feature>
<evidence type="ECO:0000256" key="6">
    <source>
        <dbReference type="ARBA" id="ARBA00022840"/>
    </source>
</evidence>
<evidence type="ECO:0000256" key="4">
    <source>
        <dbReference type="ARBA" id="ARBA00022692"/>
    </source>
</evidence>
<dbReference type="Gene3D" id="2.60.120.10">
    <property type="entry name" value="Jelly Rolls"/>
    <property type="match status" value="1"/>
</dbReference>
<keyword evidence="3" id="KW-0813">Transport</keyword>
<dbReference type="InterPro" id="IPR036259">
    <property type="entry name" value="MFS_trans_sf"/>
</dbReference>
<dbReference type="CDD" id="cd00038">
    <property type="entry name" value="CAP_ED"/>
    <property type="match status" value="1"/>
</dbReference>
<dbReference type="Gene3D" id="1.25.10.10">
    <property type="entry name" value="Leucine-rich Repeat Variant"/>
    <property type="match status" value="1"/>
</dbReference>
<feature type="non-terminal residue" evidence="11">
    <location>
        <position position="1074"/>
    </location>
</feature>
<keyword evidence="8 9" id="KW-0472">Membrane</keyword>
<dbReference type="Pfam" id="PF00027">
    <property type="entry name" value="cNMP_binding"/>
    <property type="match status" value="1"/>
</dbReference>
<feature type="transmembrane region" description="Helical" evidence="9">
    <location>
        <begin position="184"/>
        <end position="202"/>
    </location>
</feature>
<dbReference type="EMBL" id="UINC01019488">
    <property type="protein sequence ID" value="SVA82535.1"/>
    <property type="molecule type" value="Genomic_DNA"/>
</dbReference>
<dbReference type="InterPro" id="IPR011989">
    <property type="entry name" value="ARM-like"/>
</dbReference>
<dbReference type="CDD" id="cd06174">
    <property type="entry name" value="MFS"/>
    <property type="match status" value="1"/>
</dbReference>
<dbReference type="GO" id="GO:0005524">
    <property type="term" value="F:ATP binding"/>
    <property type="evidence" value="ECO:0007669"/>
    <property type="project" value="UniProtKB-KW"/>
</dbReference>
<dbReference type="SUPFAM" id="SSF51206">
    <property type="entry name" value="cAMP-binding domain-like"/>
    <property type="match status" value="1"/>
</dbReference>
<feature type="transmembrane region" description="Helical" evidence="9">
    <location>
        <begin position="303"/>
        <end position="330"/>
    </location>
</feature>
<gene>
    <name evidence="11" type="ORF">METZ01_LOCUS135389</name>
</gene>
<feature type="transmembrane region" description="Helical" evidence="9">
    <location>
        <begin position="78"/>
        <end position="97"/>
    </location>
</feature>
<evidence type="ECO:0000256" key="3">
    <source>
        <dbReference type="ARBA" id="ARBA00022448"/>
    </source>
</evidence>
<dbReference type="Gene3D" id="1.20.1250.20">
    <property type="entry name" value="MFS general substrate transporter like domains"/>
    <property type="match status" value="1"/>
</dbReference>
<feature type="transmembrane region" description="Helical" evidence="9">
    <location>
        <begin position="373"/>
        <end position="389"/>
    </location>
</feature>
<keyword evidence="4 9" id="KW-0812">Transmembrane</keyword>
<name>A0A381YZU3_9ZZZZ</name>